<accession>A0AAV6RW97</accession>
<dbReference type="EMBL" id="JAGKHQ010000009">
    <property type="protein sequence ID" value="KAG7508515.1"/>
    <property type="molecule type" value="Genomic_DNA"/>
</dbReference>
<protein>
    <submittedName>
        <fullName evidence="1">Uncharacterized protein</fullName>
    </submittedName>
</protein>
<name>A0AAV6RW97_SOLSE</name>
<gene>
    <name evidence="1" type="ORF">JOB18_015208</name>
</gene>
<dbReference type="AlphaFoldDB" id="A0AAV6RW97"/>
<evidence type="ECO:0000313" key="2">
    <source>
        <dbReference type="Proteomes" id="UP000693946"/>
    </source>
</evidence>
<proteinExistence type="predicted"/>
<organism evidence="1 2">
    <name type="scientific">Solea senegalensis</name>
    <name type="common">Senegalese sole</name>
    <dbReference type="NCBI Taxonomy" id="28829"/>
    <lineage>
        <taxon>Eukaryota</taxon>
        <taxon>Metazoa</taxon>
        <taxon>Chordata</taxon>
        <taxon>Craniata</taxon>
        <taxon>Vertebrata</taxon>
        <taxon>Euteleostomi</taxon>
        <taxon>Actinopterygii</taxon>
        <taxon>Neopterygii</taxon>
        <taxon>Teleostei</taxon>
        <taxon>Neoteleostei</taxon>
        <taxon>Acanthomorphata</taxon>
        <taxon>Carangaria</taxon>
        <taxon>Pleuronectiformes</taxon>
        <taxon>Pleuronectoidei</taxon>
        <taxon>Soleidae</taxon>
        <taxon>Solea</taxon>
    </lineage>
</organism>
<comment type="caution">
    <text evidence="1">The sequence shown here is derived from an EMBL/GenBank/DDBJ whole genome shotgun (WGS) entry which is preliminary data.</text>
</comment>
<evidence type="ECO:0000313" key="1">
    <source>
        <dbReference type="EMBL" id="KAG7508515.1"/>
    </source>
</evidence>
<reference evidence="1 2" key="1">
    <citation type="journal article" date="2021" name="Sci. Rep.">
        <title>Chromosome anchoring in Senegalese sole (Solea senegalensis) reveals sex-associated markers and genome rearrangements in flatfish.</title>
        <authorList>
            <person name="Guerrero-Cozar I."/>
            <person name="Gomez-Garrido J."/>
            <person name="Berbel C."/>
            <person name="Martinez-Blanch J.F."/>
            <person name="Alioto T."/>
            <person name="Claros M.G."/>
            <person name="Gagnaire P.A."/>
            <person name="Manchado M."/>
        </authorList>
    </citation>
    <scope>NUCLEOTIDE SEQUENCE [LARGE SCALE GENOMIC DNA]</scope>
    <source>
        <strain evidence="1">Sse05_10M</strain>
    </source>
</reference>
<dbReference type="Proteomes" id="UP000693946">
    <property type="component" value="Linkage Group LG17"/>
</dbReference>
<sequence length="106" mass="11776">MLPRVMWPSGSEVLVGAVTISTRVRVLQGPSEHKSLADVTLLKGKISKQECAERPLLRGVESVLRFTKRFVACRATSVTRFSQSDQPDDLNILVRPIKTSKCVVVR</sequence>
<keyword evidence="2" id="KW-1185">Reference proteome</keyword>